<dbReference type="PANTHER" id="PTHR46260:SF3">
    <property type="entry name" value="RING-TYPE DOMAIN-CONTAINING PROTEIN"/>
    <property type="match status" value="1"/>
</dbReference>
<evidence type="ECO:0000256" key="2">
    <source>
        <dbReference type="ARBA" id="ARBA00022737"/>
    </source>
</evidence>
<dbReference type="OrthoDB" id="1022638at2759"/>
<dbReference type="EMBL" id="CCKQ01010555">
    <property type="protein sequence ID" value="CDW82083.1"/>
    <property type="molecule type" value="Genomic_DNA"/>
</dbReference>
<keyword evidence="4" id="KW-1185">Reference proteome</keyword>
<name>A0A078AMJ5_STYLE</name>
<dbReference type="Proteomes" id="UP000039865">
    <property type="component" value="Unassembled WGS sequence"/>
</dbReference>
<dbReference type="AlphaFoldDB" id="A0A078AMJ5"/>
<dbReference type="InterPro" id="IPR006652">
    <property type="entry name" value="Kelch_1"/>
</dbReference>
<evidence type="ECO:0000313" key="4">
    <source>
        <dbReference type="Proteomes" id="UP000039865"/>
    </source>
</evidence>
<keyword evidence="2" id="KW-0677">Repeat</keyword>
<reference evidence="3 4" key="1">
    <citation type="submission" date="2014-06" db="EMBL/GenBank/DDBJ databases">
        <authorList>
            <person name="Swart Estienne"/>
        </authorList>
    </citation>
    <scope>NUCLEOTIDE SEQUENCE [LARGE SCALE GENOMIC DNA]</scope>
    <source>
        <strain evidence="3 4">130c</strain>
    </source>
</reference>
<sequence>MENLVEVMLPEDNFLFQDRPLSAREKRTLRQFSESYCMTLVLQFIPQSFVVHLQILSRFYYKVQIPRSLSSVEVKLRKVRLHLFNHESIIIFNMQNWTKQKRKIKNQEFPHLWNCQSIEVKGAIFLTGGSMANTKTYVKHTYQLCEKTWLFERKMDMYNPRDAHGMIGWKNQYIIVVGSWHVEQSTKTVEIYNIQFDTWSELPQLNYATCAPGLIIIEDRYMYKVGGTTNIRKIERFDLLQPTEDWITINTSNQIGKKASINRCLLHPVNKEEFLVFGCHFGRSEYPFSYHLDKNEFNKFQKSEVQIDMYRSNDVVQLDPYSIFIRPFVKVGDSMENVKVLQYFIRELEVVDEDQNGPRAENKTNAKFKRFFRNLFQRKPKFSTKPYQNFPKGHIEEVEFATTDWEN</sequence>
<evidence type="ECO:0000313" key="3">
    <source>
        <dbReference type="EMBL" id="CDW82083.1"/>
    </source>
</evidence>
<dbReference type="SUPFAM" id="SSF117281">
    <property type="entry name" value="Kelch motif"/>
    <property type="match status" value="1"/>
</dbReference>
<dbReference type="Pfam" id="PF01344">
    <property type="entry name" value="Kelch_1"/>
    <property type="match status" value="1"/>
</dbReference>
<dbReference type="InterPro" id="IPR051746">
    <property type="entry name" value="Kelch_domain_containing_8"/>
</dbReference>
<gene>
    <name evidence="3" type="primary">Contig14030.g14959</name>
    <name evidence="3" type="ORF">STYLEM_11110</name>
</gene>
<accession>A0A078AMJ5</accession>
<evidence type="ECO:0000256" key="1">
    <source>
        <dbReference type="ARBA" id="ARBA00022441"/>
    </source>
</evidence>
<dbReference type="InParanoid" id="A0A078AMJ5"/>
<proteinExistence type="predicted"/>
<keyword evidence="1" id="KW-0880">Kelch repeat</keyword>
<dbReference type="Gene3D" id="2.120.10.80">
    <property type="entry name" value="Kelch-type beta propeller"/>
    <property type="match status" value="1"/>
</dbReference>
<dbReference type="PANTHER" id="PTHR46260">
    <property type="entry name" value="RING-TYPE DOMAIN-CONTAINING PROTEIN"/>
    <property type="match status" value="1"/>
</dbReference>
<organism evidence="3 4">
    <name type="scientific">Stylonychia lemnae</name>
    <name type="common">Ciliate</name>
    <dbReference type="NCBI Taxonomy" id="5949"/>
    <lineage>
        <taxon>Eukaryota</taxon>
        <taxon>Sar</taxon>
        <taxon>Alveolata</taxon>
        <taxon>Ciliophora</taxon>
        <taxon>Intramacronucleata</taxon>
        <taxon>Spirotrichea</taxon>
        <taxon>Stichotrichia</taxon>
        <taxon>Sporadotrichida</taxon>
        <taxon>Oxytrichidae</taxon>
        <taxon>Stylonychinae</taxon>
        <taxon>Stylonychia</taxon>
    </lineage>
</organism>
<dbReference type="InterPro" id="IPR015915">
    <property type="entry name" value="Kelch-typ_b-propeller"/>
</dbReference>
<protein>
    <submittedName>
        <fullName evidence="3">Kelch motif family protein</fullName>
    </submittedName>
</protein>